<dbReference type="GO" id="GO:0052693">
    <property type="term" value="F:epoxyqueuosine reductase activity"/>
    <property type="evidence" value="ECO:0007669"/>
    <property type="project" value="UniProtKB-UniRule"/>
</dbReference>
<evidence type="ECO:0000256" key="10">
    <source>
        <dbReference type="ARBA" id="ARBA00023002"/>
    </source>
</evidence>
<keyword evidence="19" id="KW-1185">Reference proteome</keyword>
<keyword evidence="14 17" id="KW-0676">Redox-active center</keyword>
<comment type="pathway">
    <text evidence="2 17">tRNA modification; tRNA-queuosine biosynthesis.</text>
</comment>
<dbReference type="OrthoDB" id="9801033at2"/>
<dbReference type="Pfam" id="PF02677">
    <property type="entry name" value="QueH"/>
    <property type="match status" value="1"/>
</dbReference>
<evidence type="ECO:0000256" key="4">
    <source>
        <dbReference type="ARBA" id="ARBA00012622"/>
    </source>
</evidence>
<comment type="similarity">
    <text evidence="3 17">Belongs to the QueH family.</text>
</comment>
<reference evidence="18 19" key="1">
    <citation type="submission" date="2019-05" db="EMBL/GenBank/DDBJ databases">
        <title>The Complete Genome Sequence of the n-alkane-degrading Desulfoglaeba alkanexedens ALDC reveals multiple alkylsuccinate synthase gene clusters.</title>
        <authorList>
            <person name="Callaghan A.V."/>
            <person name="Davidova I.A."/>
            <person name="Duncan K.E."/>
            <person name="Morris B."/>
            <person name="McInerney M.J."/>
        </authorList>
    </citation>
    <scope>NUCLEOTIDE SEQUENCE [LARGE SCALE GENOMIC DNA]</scope>
    <source>
        <strain evidence="18 19">ALDC</strain>
    </source>
</reference>
<evidence type="ECO:0000256" key="5">
    <source>
        <dbReference type="ARBA" id="ARBA00016895"/>
    </source>
</evidence>
<keyword evidence="11 17" id="KW-0408">Iron</keyword>
<evidence type="ECO:0000256" key="12">
    <source>
        <dbReference type="ARBA" id="ARBA00023014"/>
    </source>
</evidence>
<reference evidence="18 19" key="2">
    <citation type="submission" date="2019-05" db="EMBL/GenBank/DDBJ databases">
        <authorList>
            <person name="Suflita J.M."/>
            <person name="Marks C.R."/>
        </authorList>
    </citation>
    <scope>NUCLEOTIDE SEQUENCE [LARGE SCALE GENOMIC DNA]</scope>
    <source>
        <strain evidence="18 19">ALDC</strain>
    </source>
</reference>
<keyword evidence="7 17" id="KW-0819">tRNA processing</keyword>
<comment type="function">
    <text evidence="1 17">Catalyzes the conversion of epoxyqueuosine (oQ) to queuosine (Q), which is a hypermodified base found in the wobble positions of tRNA(Asp), tRNA(Asn), tRNA(His) and tRNA(Tyr).</text>
</comment>
<feature type="binding site" evidence="17">
    <location>
        <position position="9"/>
    </location>
    <ligand>
        <name>[4Fe-4S] cluster</name>
        <dbReference type="ChEBI" id="CHEBI:49883"/>
    </ligand>
</feature>
<evidence type="ECO:0000313" key="18">
    <source>
        <dbReference type="EMBL" id="QCQ22853.1"/>
    </source>
</evidence>
<dbReference type="PANTHER" id="PTHR36701:SF1">
    <property type="entry name" value="EPOXYQUEUOSINE REDUCTASE QUEH"/>
    <property type="match status" value="1"/>
</dbReference>
<feature type="binding site" evidence="17">
    <location>
        <position position="10"/>
    </location>
    <ligand>
        <name>[4Fe-4S] cluster</name>
        <dbReference type="ChEBI" id="CHEBI:49883"/>
    </ligand>
</feature>
<dbReference type="AlphaFoldDB" id="A0A4P8L550"/>
<name>A0A4P8L550_9BACT</name>
<comment type="catalytic activity">
    <reaction evidence="16 17">
        <text>epoxyqueuosine(34) in tRNA + AH2 = queuosine(34) in tRNA + A + H2O</text>
        <dbReference type="Rhea" id="RHEA:32159"/>
        <dbReference type="Rhea" id="RHEA-COMP:18571"/>
        <dbReference type="Rhea" id="RHEA-COMP:18582"/>
        <dbReference type="ChEBI" id="CHEBI:13193"/>
        <dbReference type="ChEBI" id="CHEBI:15377"/>
        <dbReference type="ChEBI" id="CHEBI:17499"/>
        <dbReference type="ChEBI" id="CHEBI:194431"/>
        <dbReference type="ChEBI" id="CHEBI:194443"/>
        <dbReference type="EC" id="1.17.99.6"/>
    </reaction>
</comment>
<proteinExistence type="inferred from homology"/>
<dbReference type="PANTHER" id="PTHR36701">
    <property type="entry name" value="EPOXYQUEUOSINE REDUCTASE QUEH"/>
    <property type="match status" value="1"/>
</dbReference>
<dbReference type="EC" id="1.17.99.6" evidence="4 17"/>
<dbReference type="EMBL" id="CP040098">
    <property type="protein sequence ID" value="QCQ22853.1"/>
    <property type="molecule type" value="Genomic_DNA"/>
</dbReference>
<keyword evidence="13 17" id="KW-1015">Disulfide bond</keyword>
<evidence type="ECO:0000256" key="16">
    <source>
        <dbReference type="ARBA" id="ARBA00047415"/>
    </source>
</evidence>
<dbReference type="HAMAP" id="MF_02089">
    <property type="entry name" value="QueH"/>
    <property type="match status" value="1"/>
</dbReference>
<feature type="disulfide bond" description="Redox-active" evidence="17">
    <location>
        <begin position="164"/>
        <end position="166"/>
    </location>
</feature>
<evidence type="ECO:0000256" key="17">
    <source>
        <dbReference type="HAMAP-Rule" id="MF_02089"/>
    </source>
</evidence>
<dbReference type="GO" id="GO:0046872">
    <property type="term" value="F:metal ion binding"/>
    <property type="evidence" value="ECO:0007669"/>
    <property type="project" value="UniProtKB-KW"/>
</dbReference>
<keyword evidence="8 17" id="KW-0479">Metal-binding</keyword>
<evidence type="ECO:0000256" key="8">
    <source>
        <dbReference type="ARBA" id="ARBA00022723"/>
    </source>
</evidence>
<accession>A0A4P8L550</accession>
<organism evidence="18 19">
    <name type="scientific">Desulfoglaeba alkanexedens ALDC</name>
    <dbReference type="NCBI Taxonomy" id="980445"/>
    <lineage>
        <taxon>Bacteria</taxon>
        <taxon>Pseudomonadati</taxon>
        <taxon>Thermodesulfobacteriota</taxon>
        <taxon>Syntrophobacteria</taxon>
        <taxon>Syntrophobacterales</taxon>
        <taxon>Syntrophobacteraceae</taxon>
        <taxon>Desulfoglaeba</taxon>
    </lineage>
</organism>
<keyword evidence="9 17" id="KW-0671">Queuosine biosynthesis</keyword>
<evidence type="ECO:0000256" key="11">
    <source>
        <dbReference type="ARBA" id="ARBA00023004"/>
    </source>
</evidence>
<evidence type="ECO:0000256" key="3">
    <source>
        <dbReference type="ARBA" id="ARBA00008207"/>
    </source>
</evidence>
<evidence type="ECO:0000256" key="6">
    <source>
        <dbReference type="ARBA" id="ARBA00022485"/>
    </source>
</evidence>
<dbReference type="GO" id="GO:0051539">
    <property type="term" value="F:4 iron, 4 sulfur cluster binding"/>
    <property type="evidence" value="ECO:0007669"/>
    <property type="project" value="UniProtKB-UniRule"/>
</dbReference>
<protein>
    <recommendedName>
        <fullName evidence="5 17">Epoxyqueuosine reductase QueH</fullName>
        <ecNumber evidence="4 17">1.17.99.6</ecNumber>
    </recommendedName>
    <alternativeName>
        <fullName evidence="15 17">Queuosine biosynthesis protein QueH</fullName>
    </alternativeName>
</protein>
<sequence length="198" mass="23078">MARILLHTCCGPCTFYPLDRLRAAGWEVRGFFFNPNIHPYQEFQRRLEALQAVSEQESLPLIVRSDYPLEQFLRSVAFREGDRCLICYTLRLEAAARCAAKSRFDAFTTTLLYSKRQKHELARHIAENASKKYGIPFYYEDFREGWKAGQARAEKSGIYRQLYCGCIYSEKERFFISPSRRRTARKASDRFPAGGDTE</sequence>
<evidence type="ECO:0000256" key="15">
    <source>
        <dbReference type="ARBA" id="ARBA00031446"/>
    </source>
</evidence>
<dbReference type="KEGG" id="dax:FDQ92_12130"/>
<dbReference type="GO" id="GO:0008616">
    <property type="term" value="P:tRNA queuosine(34) biosynthetic process"/>
    <property type="evidence" value="ECO:0007669"/>
    <property type="project" value="UniProtKB-UniRule"/>
</dbReference>
<dbReference type="InterPro" id="IPR003828">
    <property type="entry name" value="QueH"/>
</dbReference>
<dbReference type="UniPathway" id="UPA00392"/>
<evidence type="ECO:0000256" key="7">
    <source>
        <dbReference type="ARBA" id="ARBA00022694"/>
    </source>
</evidence>
<dbReference type="RefSeq" id="WP_137425136.1">
    <property type="nucleotide sequence ID" value="NZ_CP040098.1"/>
</dbReference>
<keyword evidence="6 17" id="KW-0004">4Fe-4S</keyword>
<evidence type="ECO:0000256" key="13">
    <source>
        <dbReference type="ARBA" id="ARBA00023157"/>
    </source>
</evidence>
<evidence type="ECO:0000256" key="14">
    <source>
        <dbReference type="ARBA" id="ARBA00023284"/>
    </source>
</evidence>
<evidence type="ECO:0000256" key="1">
    <source>
        <dbReference type="ARBA" id="ARBA00002268"/>
    </source>
</evidence>
<keyword evidence="10 17" id="KW-0560">Oxidoreductase</keyword>
<evidence type="ECO:0000256" key="2">
    <source>
        <dbReference type="ARBA" id="ARBA00004691"/>
    </source>
</evidence>
<evidence type="ECO:0000256" key="9">
    <source>
        <dbReference type="ARBA" id="ARBA00022785"/>
    </source>
</evidence>
<feature type="binding site" evidence="17">
    <location>
        <position position="84"/>
    </location>
    <ligand>
        <name>[4Fe-4S] cluster</name>
        <dbReference type="ChEBI" id="CHEBI:49883"/>
    </ligand>
</feature>
<feature type="binding site" evidence="17">
    <location>
        <position position="87"/>
    </location>
    <ligand>
        <name>[4Fe-4S] cluster</name>
        <dbReference type="ChEBI" id="CHEBI:49883"/>
    </ligand>
</feature>
<gene>
    <name evidence="17" type="primary">queH</name>
    <name evidence="18" type="ORF">FDQ92_12130</name>
</gene>
<keyword evidence="12 17" id="KW-0411">Iron-sulfur</keyword>
<dbReference type="Proteomes" id="UP000298602">
    <property type="component" value="Chromosome"/>
</dbReference>
<evidence type="ECO:0000313" key="19">
    <source>
        <dbReference type="Proteomes" id="UP000298602"/>
    </source>
</evidence>